<dbReference type="PROSITE" id="PS50977">
    <property type="entry name" value="HTH_TETR_2"/>
    <property type="match status" value="1"/>
</dbReference>
<dbReference type="PANTHER" id="PTHR43479">
    <property type="entry name" value="ACREF/ENVCD OPERON REPRESSOR-RELATED"/>
    <property type="match status" value="1"/>
</dbReference>
<comment type="caution">
    <text evidence="4">The sequence shown here is derived from an EMBL/GenBank/DDBJ whole genome shotgun (WGS) entry which is preliminary data.</text>
</comment>
<accession>A0A2S6HQ33</accession>
<dbReference type="AlphaFoldDB" id="A0A2S6HQ33"/>
<dbReference type="PANTHER" id="PTHR43479:SF11">
    <property type="entry name" value="ACREF_ENVCD OPERON REPRESSOR-RELATED"/>
    <property type="match status" value="1"/>
</dbReference>
<organism evidence="4 5">
    <name type="scientific">Lacrimispora xylanisolvens</name>
    <dbReference type="NCBI Taxonomy" id="384636"/>
    <lineage>
        <taxon>Bacteria</taxon>
        <taxon>Bacillati</taxon>
        <taxon>Bacillota</taxon>
        <taxon>Clostridia</taxon>
        <taxon>Lachnospirales</taxon>
        <taxon>Lachnospiraceae</taxon>
        <taxon>Lacrimispora</taxon>
    </lineage>
</organism>
<evidence type="ECO:0000256" key="2">
    <source>
        <dbReference type="PROSITE-ProRule" id="PRU00335"/>
    </source>
</evidence>
<keyword evidence="1 2" id="KW-0238">DNA-binding</keyword>
<gene>
    <name evidence="4" type="ORF">BXY41_109158</name>
</gene>
<evidence type="ECO:0000313" key="4">
    <source>
        <dbReference type="EMBL" id="PPK79679.1"/>
    </source>
</evidence>
<feature type="DNA-binding region" description="H-T-H motif" evidence="2">
    <location>
        <begin position="32"/>
        <end position="51"/>
    </location>
</feature>
<evidence type="ECO:0000259" key="3">
    <source>
        <dbReference type="PROSITE" id="PS50977"/>
    </source>
</evidence>
<dbReference type="Gene3D" id="1.10.357.10">
    <property type="entry name" value="Tetracycline Repressor, domain 2"/>
    <property type="match status" value="1"/>
</dbReference>
<protein>
    <submittedName>
        <fullName evidence="4">TetR family transcriptional regulator</fullName>
    </submittedName>
</protein>
<reference evidence="4 5" key="1">
    <citation type="submission" date="2018-02" db="EMBL/GenBank/DDBJ databases">
        <title>Genomic Encyclopedia of Archaeal and Bacterial Type Strains, Phase II (KMG-II): from individual species to whole genera.</title>
        <authorList>
            <person name="Goeker M."/>
        </authorList>
    </citation>
    <scope>NUCLEOTIDE SEQUENCE [LARGE SCALE GENOMIC DNA]</scope>
    <source>
        <strain evidence="4 5">DSM 3808</strain>
    </source>
</reference>
<dbReference type="RefSeq" id="WP_170072437.1">
    <property type="nucleotide sequence ID" value="NZ_PTJA01000009.1"/>
</dbReference>
<dbReference type="GO" id="GO:0003677">
    <property type="term" value="F:DNA binding"/>
    <property type="evidence" value="ECO:0007669"/>
    <property type="project" value="UniProtKB-UniRule"/>
</dbReference>
<dbReference type="InterPro" id="IPR001647">
    <property type="entry name" value="HTH_TetR"/>
</dbReference>
<dbReference type="Pfam" id="PF00440">
    <property type="entry name" value="TetR_N"/>
    <property type="match status" value="1"/>
</dbReference>
<evidence type="ECO:0000313" key="5">
    <source>
        <dbReference type="Proteomes" id="UP000237749"/>
    </source>
</evidence>
<sequence length="196" mass="23245">MERKLKSSIVTVQKLHQAMIRLLKNQEYEKISVAGIAKEADLNRTTFYLFYSSKEELIYDICDTFLDEYIEIFMDWLDKNGKEEEVKGYQKAFENLSKHEKVIKALWNIQEEKFNPYKIMEKSVAKTVYHFLEKENIQMKNGGQTDFFADLYAANVMATVKWWIYNYQDFTISYVYGVIKDCQEKGLLSLLENKKS</sequence>
<evidence type="ECO:0000256" key="1">
    <source>
        <dbReference type="ARBA" id="ARBA00023125"/>
    </source>
</evidence>
<feature type="domain" description="HTH tetR-type" evidence="3">
    <location>
        <begin position="9"/>
        <end position="69"/>
    </location>
</feature>
<dbReference type="EMBL" id="PTJA01000009">
    <property type="protein sequence ID" value="PPK79679.1"/>
    <property type="molecule type" value="Genomic_DNA"/>
</dbReference>
<dbReference type="Proteomes" id="UP000237749">
    <property type="component" value="Unassembled WGS sequence"/>
</dbReference>
<dbReference type="SUPFAM" id="SSF46689">
    <property type="entry name" value="Homeodomain-like"/>
    <property type="match status" value="1"/>
</dbReference>
<dbReference type="InterPro" id="IPR050624">
    <property type="entry name" value="HTH-type_Tx_Regulator"/>
</dbReference>
<name>A0A2S6HQ33_9FIRM</name>
<proteinExistence type="predicted"/>
<dbReference type="InterPro" id="IPR009057">
    <property type="entry name" value="Homeodomain-like_sf"/>
</dbReference>
<keyword evidence="5" id="KW-1185">Reference proteome</keyword>